<proteinExistence type="predicted"/>
<reference evidence="3" key="1">
    <citation type="submission" date="2021-02" db="EMBL/GenBank/DDBJ databases">
        <authorList>
            <person name="Nowell W R."/>
        </authorList>
    </citation>
    <scope>NUCLEOTIDE SEQUENCE</scope>
</reference>
<organism evidence="3 6">
    <name type="scientific">Didymodactylos carnosus</name>
    <dbReference type="NCBI Taxonomy" id="1234261"/>
    <lineage>
        <taxon>Eukaryota</taxon>
        <taxon>Metazoa</taxon>
        <taxon>Spiralia</taxon>
        <taxon>Gnathifera</taxon>
        <taxon>Rotifera</taxon>
        <taxon>Eurotatoria</taxon>
        <taxon>Bdelloidea</taxon>
        <taxon>Philodinida</taxon>
        <taxon>Philodinidae</taxon>
        <taxon>Didymodactylos</taxon>
    </lineage>
</organism>
<evidence type="ECO:0000313" key="6">
    <source>
        <dbReference type="Proteomes" id="UP000663829"/>
    </source>
</evidence>
<evidence type="ECO:0000313" key="2">
    <source>
        <dbReference type="EMBL" id="CAF1109271.1"/>
    </source>
</evidence>
<protein>
    <submittedName>
        <fullName evidence="3">Uncharacterized protein</fullName>
    </submittedName>
</protein>
<keyword evidence="6" id="KW-1185">Reference proteome</keyword>
<dbReference type="EMBL" id="CAJOBC010037324">
    <property type="protein sequence ID" value="CAF4124323.1"/>
    <property type="molecule type" value="Genomic_DNA"/>
</dbReference>
<dbReference type="Proteomes" id="UP000677228">
    <property type="component" value="Unassembled WGS sequence"/>
</dbReference>
<dbReference type="EMBL" id="CAJOBA010012596">
    <property type="protein sequence ID" value="CAF3875709.1"/>
    <property type="molecule type" value="Genomic_DNA"/>
</dbReference>
<evidence type="ECO:0000256" key="1">
    <source>
        <dbReference type="SAM" id="MobiDB-lite"/>
    </source>
</evidence>
<accession>A0A815DQ46</accession>
<feature type="region of interest" description="Disordered" evidence="1">
    <location>
        <begin position="1"/>
        <end position="25"/>
    </location>
</feature>
<gene>
    <name evidence="3" type="ORF">GPM918_LOCUS28507</name>
    <name evidence="2" type="ORF">OVA965_LOCUS19685</name>
    <name evidence="5" type="ORF">SRO942_LOCUS29012</name>
    <name evidence="4" type="ORF">TMI583_LOCUS19817</name>
</gene>
<sequence length="189" mass="20884">MTTRTKTTMTTSSTTTTSTTTTTTTTTIPNTDCLRGFSSVIQLDVFNLTSSQPYTYYSYTYLAGIDQTSATLIIALRNVPQWWYLDDVSVVQSTNNGRGVELLSDGGFESGSLAPSWKTCTDGSDDFVGFIERENPRTGKCSFYDFATRHFDYISQTFETVPRELYNISMWLSASRSGDGISAAIFVGN</sequence>
<dbReference type="EMBL" id="CAJNOQ010012470">
    <property type="protein sequence ID" value="CAF1300785.1"/>
    <property type="molecule type" value="Genomic_DNA"/>
</dbReference>
<evidence type="ECO:0000313" key="4">
    <source>
        <dbReference type="EMBL" id="CAF3875709.1"/>
    </source>
</evidence>
<dbReference type="Proteomes" id="UP000681722">
    <property type="component" value="Unassembled WGS sequence"/>
</dbReference>
<evidence type="ECO:0000313" key="5">
    <source>
        <dbReference type="EMBL" id="CAF4124323.1"/>
    </source>
</evidence>
<dbReference type="EMBL" id="CAJNOK010010213">
    <property type="protein sequence ID" value="CAF1109271.1"/>
    <property type="molecule type" value="Genomic_DNA"/>
</dbReference>
<dbReference type="Proteomes" id="UP000682733">
    <property type="component" value="Unassembled WGS sequence"/>
</dbReference>
<name>A0A815DQ46_9BILA</name>
<comment type="caution">
    <text evidence="3">The sequence shown here is derived from an EMBL/GenBank/DDBJ whole genome shotgun (WGS) entry which is preliminary data.</text>
</comment>
<evidence type="ECO:0000313" key="3">
    <source>
        <dbReference type="EMBL" id="CAF1300785.1"/>
    </source>
</evidence>
<dbReference type="Gene3D" id="2.60.120.260">
    <property type="entry name" value="Galactose-binding domain-like"/>
    <property type="match status" value="1"/>
</dbReference>
<dbReference type="AlphaFoldDB" id="A0A815DQ46"/>
<dbReference type="Proteomes" id="UP000663829">
    <property type="component" value="Unassembled WGS sequence"/>
</dbReference>